<dbReference type="Proteomes" id="UP000053328">
    <property type="component" value="Unassembled WGS sequence"/>
</dbReference>
<feature type="compositionally biased region" description="Polar residues" evidence="1">
    <location>
        <begin position="141"/>
        <end position="152"/>
    </location>
</feature>
<proteinExistence type="predicted"/>
<reference evidence="2 3" key="1">
    <citation type="submission" date="2015-01" db="EMBL/GenBank/DDBJ databases">
        <title>The Genome Sequence of Exophiala spinifera CBS89968.</title>
        <authorList>
            <consortium name="The Broad Institute Genomics Platform"/>
            <person name="Cuomo C."/>
            <person name="de Hoog S."/>
            <person name="Gorbushina A."/>
            <person name="Stielow B."/>
            <person name="Teixiera M."/>
            <person name="Abouelleil A."/>
            <person name="Chapman S.B."/>
            <person name="Priest M."/>
            <person name="Young S.K."/>
            <person name="Wortman J."/>
            <person name="Nusbaum C."/>
            <person name="Birren B."/>
        </authorList>
    </citation>
    <scope>NUCLEOTIDE SEQUENCE [LARGE SCALE GENOMIC DNA]</scope>
    <source>
        <strain evidence="2 3">CBS 89968</strain>
    </source>
</reference>
<dbReference type="VEuPathDB" id="FungiDB:PV08_01296"/>
<protein>
    <submittedName>
        <fullName evidence="2">Uncharacterized protein</fullName>
    </submittedName>
</protein>
<dbReference type="RefSeq" id="XP_016240935.1">
    <property type="nucleotide sequence ID" value="XM_016375659.1"/>
</dbReference>
<gene>
    <name evidence="2" type="ORF">PV08_01296</name>
</gene>
<name>A0A0D2CAW7_9EURO</name>
<sequence length="166" mass="18480">MVATKGDKLFVHIGIGGAGNVVVDTRRPSHMTDPQPLRQDLGSRRYSTGIGGSGNIAMANQLEKQNEVEETVRLLYDMQAPGIARREESHYTGGLGHKHHPTEAEIEETRQTNDNVHLQSIDSINKRRNGPAARVHDIPSWSRTSRRMSVTDSMRDLFKARRSGKA</sequence>
<evidence type="ECO:0000313" key="3">
    <source>
        <dbReference type="Proteomes" id="UP000053328"/>
    </source>
</evidence>
<dbReference type="GeneID" id="27328379"/>
<dbReference type="EMBL" id="KN847492">
    <property type="protein sequence ID" value="KIW20719.1"/>
    <property type="molecule type" value="Genomic_DNA"/>
</dbReference>
<keyword evidence="3" id="KW-1185">Reference proteome</keyword>
<dbReference type="HOGENOM" id="CLU_128301_0_0_1"/>
<dbReference type="AlphaFoldDB" id="A0A0D2CAW7"/>
<dbReference type="OrthoDB" id="3063476at2759"/>
<feature type="region of interest" description="Disordered" evidence="1">
    <location>
        <begin position="139"/>
        <end position="166"/>
    </location>
</feature>
<accession>A0A0D2CAW7</accession>
<evidence type="ECO:0000256" key="1">
    <source>
        <dbReference type="SAM" id="MobiDB-lite"/>
    </source>
</evidence>
<evidence type="ECO:0000313" key="2">
    <source>
        <dbReference type="EMBL" id="KIW20719.1"/>
    </source>
</evidence>
<organism evidence="2 3">
    <name type="scientific">Exophiala spinifera</name>
    <dbReference type="NCBI Taxonomy" id="91928"/>
    <lineage>
        <taxon>Eukaryota</taxon>
        <taxon>Fungi</taxon>
        <taxon>Dikarya</taxon>
        <taxon>Ascomycota</taxon>
        <taxon>Pezizomycotina</taxon>
        <taxon>Eurotiomycetes</taxon>
        <taxon>Chaetothyriomycetidae</taxon>
        <taxon>Chaetothyriales</taxon>
        <taxon>Herpotrichiellaceae</taxon>
        <taxon>Exophiala</taxon>
    </lineage>
</organism>